<comment type="similarity">
    <text evidence="1">Belongs to the PTEN phosphatase protein family.</text>
</comment>
<dbReference type="InterPro" id="IPR055183">
    <property type="entry name" value="PTEN2A/B_C2"/>
</dbReference>
<dbReference type="SMART" id="SM01326">
    <property type="entry name" value="PTEN_C2"/>
    <property type="match status" value="1"/>
</dbReference>
<gene>
    <name evidence="9" type="ORF">CSSPTR1EN2_LOCUS10868</name>
</gene>
<feature type="region of interest" description="Disordered" evidence="5">
    <location>
        <begin position="1"/>
        <end position="90"/>
    </location>
</feature>
<feature type="domain" description="C2 tensin-type" evidence="8">
    <location>
        <begin position="349"/>
        <end position="476"/>
    </location>
</feature>
<keyword evidence="2" id="KW-0378">Hydrolase</keyword>
<evidence type="ECO:0000256" key="5">
    <source>
        <dbReference type="SAM" id="MobiDB-lite"/>
    </source>
</evidence>
<dbReference type="InterPro" id="IPR016130">
    <property type="entry name" value="Tyr_Pase_AS"/>
</dbReference>
<dbReference type="PANTHER" id="PTHR12305">
    <property type="entry name" value="PHOSPHATASE WITH HOMOLOGY TO TENSIN"/>
    <property type="match status" value="1"/>
</dbReference>
<feature type="compositionally biased region" description="Low complexity" evidence="5">
    <location>
        <begin position="78"/>
        <end position="90"/>
    </location>
</feature>
<evidence type="ECO:0000256" key="2">
    <source>
        <dbReference type="ARBA" id="ARBA00022801"/>
    </source>
</evidence>
<reference evidence="9" key="1">
    <citation type="submission" date="2024-02" db="EMBL/GenBank/DDBJ databases">
        <authorList>
            <consortium name="ELIXIR-Norway"/>
            <consortium name="Elixir Norway"/>
        </authorList>
    </citation>
    <scope>NUCLEOTIDE SEQUENCE</scope>
</reference>
<dbReference type="Proteomes" id="UP001497512">
    <property type="component" value="Chromosome 18"/>
</dbReference>
<dbReference type="PROSITE" id="PS50056">
    <property type="entry name" value="TYR_PHOSPHATASE_2"/>
    <property type="match status" value="1"/>
</dbReference>
<evidence type="ECO:0000256" key="3">
    <source>
        <dbReference type="ARBA" id="ARBA00022912"/>
    </source>
</evidence>
<dbReference type="InterPro" id="IPR029023">
    <property type="entry name" value="Tensin_phosphatase"/>
</dbReference>
<feature type="region of interest" description="Disordered" evidence="5">
    <location>
        <begin position="536"/>
        <end position="593"/>
    </location>
</feature>
<keyword evidence="10" id="KW-1185">Reference proteome</keyword>
<dbReference type="SUPFAM" id="SSF52799">
    <property type="entry name" value="(Phosphotyrosine protein) phosphatases II"/>
    <property type="match status" value="1"/>
</dbReference>
<dbReference type="PROSITE" id="PS51181">
    <property type="entry name" value="PPASE_TENSIN"/>
    <property type="match status" value="1"/>
</dbReference>
<dbReference type="CDD" id="cd14509">
    <property type="entry name" value="PTP_PTEN"/>
    <property type="match status" value="1"/>
</dbReference>
<evidence type="ECO:0000259" key="7">
    <source>
        <dbReference type="PROSITE" id="PS51181"/>
    </source>
</evidence>
<feature type="compositionally biased region" description="Polar residues" evidence="5">
    <location>
        <begin position="40"/>
        <end position="49"/>
    </location>
</feature>
<evidence type="ECO:0000313" key="10">
    <source>
        <dbReference type="Proteomes" id="UP001497512"/>
    </source>
</evidence>
<dbReference type="InterPro" id="IPR014020">
    <property type="entry name" value="Tensin_C2-dom"/>
</dbReference>
<evidence type="ECO:0000259" key="8">
    <source>
        <dbReference type="PROSITE" id="PS51182"/>
    </source>
</evidence>
<feature type="domain" description="Tyrosine specific protein phosphatases" evidence="6">
    <location>
        <begin position="270"/>
        <end position="316"/>
    </location>
</feature>
<dbReference type="PROSITE" id="PS00383">
    <property type="entry name" value="TYR_PHOSPHATASE_1"/>
    <property type="match status" value="1"/>
</dbReference>
<evidence type="ECO:0000256" key="1">
    <source>
        <dbReference type="ARBA" id="ARBA00007881"/>
    </source>
</evidence>
<organism evidence="9 10">
    <name type="scientific">Sphagnum troendelagicum</name>
    <dbReference type="NCBI Taxonomy" id="128251"/>
    <lineage>
        <taxon>Eukaryota</taxon>
        <taxon>Viridiplantae</taxon>
        <taxon>Streptophyta</taxon>
        <taxon>Embryophyta</taxon>
        <taxon>Bryophyta</taxon>
        <taxon>Sphagnophytina</taxon>
        <taxon>Sphagnopsida</taxon>
        <taxon>Sphagnales</taxon>
        <taxon>Sphagnaceae</taxon>
        <taxon>Sphagnum</taxon>
    </lineage>
</organism>
<dbReference type="InterPro" id="IPR029021">
    <property type="entry name" value="Prot-tyrosine_phosphatase-like"/>
</dbReference>
<dbReference type="PANTHER" id="PTHR12305:SF96">
    <property type="entry name" value="PHOSPHATIDYLINOSITOL 3,4,5-TRISPHOSPHATE 3-PHOSPHATASE AND PROTEIN-TYROSINE-PHOSPHATASE PTEN2A"/>
    <property type="match status" value="1"/>
</dbReference>
<dbReference type="InterPro" id="IPR045101">
    <property type="entry name" value="PTP_PTEN"/>
</dbReference>
<name>A0ABP0U333_9BRYO</name>
<keyword evidence="3" id="KW-0904">Protein phosphatase</keyword>
<dbReference type="Gene3D" id="3.90.190.10">
    <property type="entry name" value="Protein tyrosine phosphatase superfamily"/>
    <property type="match status" value="1"/>
</dbReference>
<dbReference type="InterPro" id="IPR000387">
    <property type="entry name" value="Tyr_Pase_dom"/>
</dbReference>
<evidence type="ECO:0000259" key="6">
    <source>
        <dbReference type="PROSITE" id="PS50056"/>
    </source>
</evidence>
<keyword evidence="4" id="KW-0443">Lipid metabolism</keyword>
<evidence type="ECO:0000313" key="9">
    <source>
        <dbReference type="EMBL" id="CAK9211638.1"/>
    </source>
</evidence>
<dbReference type="EMBL" id="OZ019910">
    <property type="protein sequence ID" value="CAK9211638.1"/>
    <property type="molecule type" value="Genomic_DNA"/>
</dbReference>
<proteinExistence type="inferred from homology"/>
<dbReference type="Pfam" id="PF22918">
    <property type="entry name" value="PTEN2_C2"/>
    <property type="match status" value="1"/>
</dbReference>
<feature type="compositionally biased region" description="Low complexity" evidence="5">
    <location>
        <begin position="1"/>
        <end position="21"/>
    </location>
</feature>
<dbReference type="InterPro" id="IPR051281">
    <property type="entry name" value="Dual-spec_lipid-protein_phosph"/>
</dbReference>
<evidence type="ECO:0000256" key="4">
    <source>
        <dbReference type="ARBA" id="ARBA00023098"/>
    </source>
</evidence>
<sequence length="624" mass="68048">MAGPAAAEAESLLDSLPSLSDGPVLAQSSSLSTKDKQSPLFLNSRSSASPGDGTQGPAKSTPMSSLSQWAKGLRTPLSSSQQSSSGAESTKTSSFSFVASGFGKRTPAKIPVVEAPDESTSSNAVVQEGNAFGTFTKGFLDSSRNAVKAVQLKARHLVSQNKRRYQEGGFDLDMAYITENIIAMGFPAGDISSGILGYVEGFYRNHMEEVIKFFETQHKGKYKVYNLCSERLYDASLLEGKVASFPFDDHNCPPLQLVAAFCQSAYLWLKGDLENVVVVHCKAGMARTGLMITSLLLYLKFFPSAEESINYYNQKRCVDGKGLVLPSQLRYVKYFERVLRDFNGETPVGRKCILRGIRLHKCPYWIRPAITISDHNGILFSSKKHPRTKNLLTEDIWFSSPRKGVVVFALPGERCVTEINGDFKVHFNDRHGDFYCWLNTNMMETRQILPISELDGFDKRRLPSPGFQVEVVILDHDAPIPVKKMAEGAAGQSGTATSEAPAPSTSHEQATSQEATGSPSIAPISEARIFTGVEEHTKESENGHELVQPEKVESQNGSAEDRAASQPDSSFNEIPESLSRHGESPRNNAAVAPSDFKAIADASAADASVFTFGDDDDDYESGEE</sequence>
<feature type="compositionally biased region" description="Polar residues" evidence="5">
    <location>
        <begin position="57"/>
        <end position="68"/>
    </location>
</feature>
<accession>A0ABP0U333</accession>
<feature type="domain" description="Phosphatase tensin-type" evidence="7">
    <location>
        <begin position="163"/>
        <end position="342"/>
    </location>
</feature>
<dbReference type="PROSITE" id="PS51182">
    <property type="entry name" value="C2_TENSIN"/>
    <property type="match status" value="1"/>
</dbReference>
<feature type="region of interest" description="Disordered" evidence="5">
    <location>
        <begin position="486"/>
        <end position="524"/>
    </location>
</feature>
<feature type="compositionally biased region" description="Basic and acidic residues" evidence="5">
    <location>
        <begin position="536"/>
        <end position="563"/>
    </location>
</feature>
<feature type="compositionally biased region" description="Polar residues" evidence="5">
    <location>
        <begin position="492"/>
        <end position="519"/>
    </location>
</feature>
<protein>
    <submittedName>
        <fullName evidence="9">Uncharacterized protein</fullName>
    </submittedName>
</protein>